<dbReference type="InterPro" id="IPR036318">
    <property type="entry name" value="FAD-bd_PCMH-like_sf"/>
</dbReference>
<keyword evidence="18" id="KW-0133">Cell shape</keyword>
<dbReference type="PROSITE" id="PS00533">
    <property type="entry name" value="PORPHOBILINOGEN_DEAM"/>
    <property type="match status" value="1"/>
</dbReference>
<dbReference type="InterPro" id="IPR006094">
    <property type="entry name" value="Oxid_FAD_bind_N"/>
</dbReference>
<comment type="catalytic activity">
    <reaction evidence="26">
        <text>UDP-N-acetyl-alpha-D-muramate + NADP(+) = UDP-N-acetyl-3-O-(1-carboxyvinyl)-alpha-D-glucosamine + NADPH + H(+)</text>
        <dbReference type="Rhea" id="RHEA:12248"/>
        <dbReference type="ChEBI" id="CHEBI:15378"/>
        <dbReference type="ChEBI" id="CHEBI:57783"/>
        <dbReference type="ChEBI" id="CHEBI:58349"/>
        <dbReference type="ChEBI" id="CHEBI:68483"/>
        <dbReference type="ChEBI" id="CHEBI:70757"/>
        <dbReference type="EC" id="1.3.1.98"/>
    </reaction>
</comment>
<dbReference type="Pfam" id="PF01379">
    <property type="entry name" value="Porphobil_deam"/>
    <property type="match status" value="1"/>
</dbReference>
<dbReference type="NCBIfam" id="TIGR00179">
    <property type="entry name" value="murB"/>
    <property type="match status" value="1"/>
</dbReference>
<dbReference type="InterPro" id="IPR036635">
    <property type="entry name" value="MurB_C_sf"/>
</dbReference>
<dbReference type="InterPro" id="IPR022419">
    <property type="entry name" value="Porphobilin_deaminase_cofac_BS"/>
</dbReference>
<dbReference type="UniPathway" id="UPA00251">
    <property type="reaction ID" value="UER00319"/>
</dbReference>
<dbReference type="GO" id="GO:0004418">
    <property type="term" value="F:hydroxymethylbilane synthase activity"/>
    <property type="evidence" value="ECO:0007669"/>
    <property type="project" value="UniProtKB-EC"/>
</dbReference>
<dbReference type="InterPro" id="IPR036803">
    <property type="entry name" value="Porphobilinogen_deaminase_C_sf"/>
</dbReference>
<dbReference type="EC" id="1.3.1.98" evidence="10"/>
<dbReference type="PRINTS" id="PR00151">
    <property type="entry name" value="PORPHBDMNASE"/>
</dbReference>
<evidence type="ECO:0000256" key="17">
    <source>
        <dbReference type="ARBA" id="ARBA00022857"/>
    </source>
</evidence>
<keyword evidence="17" id="KW-0521">NADP</keyword>
<comment type="pathway">
    <text evidence="7">Cell wall biogenesis; peptidoglycan biosynthesis.</text>
</comment>
<dbReference type="EnsemblMetazoa" id="GAUT039598-RA">
    <property type="protein sequence ID" value="GAUT039598-PA"/>
    <property type="gene ID" value="GAUT039598"/>
</dbReference>
<evidence type="ECO:0000256" key="4">
    <source>
        <dbReference type="ARBA" id="ARBA00004275"/>
    </source>
</evidence>
<evidence type="ECO:0000256" key="19">
    <source>
        <dbReference type="ARBA" id="ARBA00022984"/>
    </source>
</evidence>
<evidence type="ECO:0000256" key="7">
    <source>
        <dbReference type="ARBA" id="ARBA00004752"/>
    </source>
</evidence>
<dbReference type="Pfam" id="PF02873">
    <property type="entry name" value="MurB_C"/>
    <property type="match status" value="1"/>
</dbReference>
<dbReference type="GO" id="GO:0071555">
    <property type="term" value="P:cell wall organization"/>
    <property type="evidence" value="ECO:0007669"/>
    <property type="project" value="UniProtKB-KW"/>
</dbReference>
<keyword evidence="19" id="KW-0573">Peptidoglycan synthesis</keyword>
<dbReference type="InterPro" id="IPR003170">
    <property type="entry name" value="MurB"/>
</dbReference>
<dbReference type="InterPro" id="IPR016169">
    <property type="entry name" value="FAD-bd_PCMH_sub2"/>
</dbReference>
<dbReference type="PROSITE" id="PS51387">
    <property type="entry name" value="FAD_PCMH"/>
    <property type="match status" value="1"/>
</dbReference>
<dbReference type="InterPro" id="IPR022418">
    <property type="entry name" value="Porphobilinogen_deaminase_C"/>
</dbReference>
<dbReference type="InterPro" id="IPR000860">
    <property type="entry name" value="HemC"/>
</dbReference>
<evidence type="ECO:0000256" key="18">
    <source>
        <dbReference type="ARBA" id="ARBA00022960"/>
    </source>
</evidence>
<dbReference type="SUPFAM" id="SSF56194">
    <property type="entry name" value="Uridine diphospho-N-Acetylenolpyruvylglucosamine reductase, MurB, C-terminal domain"/>
    <property type="match status" value="1"/>
</dbReference>
<dbReference type="Gene3D" id="3.40.190.10">
    <property type="entry name" value="Periplasmic binding protein-like II"/>
    <property type="match status" value="2"/>
</dbReference>
<dbReference type="Gene3D" id="3.90.78.10">
    <property type="entry name" value="UDP-N-acetylenolpyruvoylglucosamine reductase, C-terminal domain"/>
    <property type="match status" value="1"/>
</dbReference>
<evidence type="ECO:0000256" key="22">
    <source>
        <dbReference type="ARBA" id="ARBA00023244"/>
    </source>
</evidence>
<keyword evidence="16" id="KW-0274">FAD</keyword>
<dbReference type="Gene3D" id="3.30.43.10">
    <property type="entry name" value="Uridine Diphospho-n-acetylenolpyruvylglucosamine Reductase, domain 2"/>
    <property type="match status" value="1"/>
</dbReference>
<evidence type="ECO:0000256" key="20">
    <source>
        <dbReference type="ARBA" id="ARBA00023002"/>
    </source>
</evidence>
<keyword evidence="23" id="KW-0131">Cell cycle</keyword>
<evidence type="ECO:0000256" key="11">
    <source>
        <dbReference type="ARBA" id="ARBA00012655"/>
    </source>
</evidence>
<organism evidence="28 29">
    <name type="scientific">Glossina austeni</name>
    <name type="common">Savannah tsetse fly</name>
    <dbReference type="NCBI Taxonomy" id="7395"/>
    <lineage>
        <taxon>Eukaryota</taxon>
        <taxon>Metazoa</taxon>
        <taxon>Ecdysozoa</taxon>
        <taxon>Arthropoda</taxon>
        <taxon>Hexapoda</taxon>
        <taxon>Insecta</taxon>
        <taxon>Pterygota</taxon>
        <taxon>Neoptera</taxon>
        <taxon>Endopterygota</taxon>
        <taxon>Diptera</taxon>
        <taxon>Brachycera</taxon>
        <taxon>Muscomorpha</taxon>
        <taxon>Hippoboscoidea</taxon>
        <taxon>Glossinidae</taxon>
        <taxon>Glossina</taxon>
    </lineage>
</organism>
<dbReference type="InterPro" id="IPR016167">
    <property type="entry name" value="FAD-bd_PCMH_sub1"/>
</dbReference>
<evidence type="ECO:0000256" key="25">
    <source>
        <dbReference type="ARBA" id="ARBA00033064"/>
    </source>
</evidence>
<keyword evidence="12" id="KW-0963">Cytoplasm</keyword>
<evidence type="ECO:0000256" key="12">
    <source>
        <dbReference type="ARBA" id="ARBA00022490"/>
    </source>
</evidence>
<dbReference type="SUPFAM" id="SSF56176">
    <property type="entry name" value="FAD-binding/transporter-associated domain-like"/>
    <property type="match status" value="1"/>
</dbReference>
<keyword evidence="20" id="KW-0560">Oxidoreductase</keyword>
<evidence type="ECO:0000256" key="16">
    <source>
        <dbReference type="ARBA" id="ARBA00022827"/>
    </source>
</evidence>
<dbReference type="Proteomes" id="UP000078200">
    <property type="component" value="Unassembled WGS sequence"/>
</dbReference>
<dbReference type="HAMAP" id="MF_00037">
    <property type="entry name" value="MurB"/>
    <property type="match status" value="1"/>
</dbReference>
<dbReference type="PANTHER" id="PTHR11557">
    <property type="entry name" value="PORPHOBILINOGEN DEAMINASE"/>
    <property type="match status" value="1"/>
</dbReference>
<comment type="subunit">
    <text evidence="9">Homodimer.</text>
</comment>
<name>A0A1A9VK07_GLOAU</name>
<comment type="subcellular location">
    <subcellularLocation>
        <location evidence="5">Cytoplasm</location>
    </subcellularLocation>
    <subcellularLocation>
        <location evidence="4">Peroxisome</location>
    </subcellularLocation>
</comment>
<evidence type="ECO:0000256" key="15">
    <source>
        <dbReference type="ARBA" id="ARBA00022679"/>
    </source>
</evidence>
<dbReference type="GO" id="GO:0008360">
    <property type="term" value="P:regulation of cell shape"/>
    <property type="evidence" value="ECO:0007669"/>
    <property type="project" value="UniProtKB-KW"/>
</dbReference>
<dbReference type="NCBIfam" id="NF010480">
    <property type="entry name" value="PRK13905.1"/>
    <property type="match status" value="1"/>
</dbReference>
<evidence type="ECO:0000256" key="24">
    <source>
        <dbReference type="ARBA" id="ARBA00023316"/>
    </source>
</evidence>
<accession>A0A1A9VK07</accession>
<evidence type="ECO:0000259" key="27">
    <source>
        <dbReference type="PROSITE" id="PS51387"/>
    </source>
</evidence>
<feature type="domain" description="FAD-binding PCMH-type" evidence="27">
    <location>
        <begin position="298"/>
        <end position="461"/>
    </location>
</feature>
<evidence type="ECO:0000256" key="13">
    <source>
        <dbReference type="ARBA" id="ARBA00022618"/>
    </source>
</evidence>
<evidence type="ECO:0000256" key="21">
    <source>
        <dbReference type="ARBA" id="ARBA00023140"/>
    </source>
</evidence>
<keyword evidence="29" id="KW-1185">Reference proteome</keyword>
<evidence type="ECO:0000256" key="2">
    <source>
        <dbReference type="ARBA" id="ARBA00001974"/>
    </source>
</evidence>
<keyword evidence="15" id="KW-0808">Transferase</keyword>
<dbReference type="InterPro" id="IPR016166">
    <property type="entry name" value="FAD-bd_PCMH"/>
</dbReference>
<dbReference type="PANTHER" id="PTHR11557:SF0">
    <property type="entry name" value="PORPHOBILINOGEN DEAMINASE"/>
    <property type="match status" value="1"/>
</dbReference>
<evidence type="ECO:0000256" key="26">
    <source>
        <dbReference type="ARBA" id="ARBA00048914"/>
    </source>
</evidence>
<keyword evidence="21" id="KW-0576">Peroxisome</keyword>
<dbReference type="GO" id="GO:0051301">
    <property type="term" value="P:cell division"/>
    <property type="evidence" value="ECO:0007669"/>
    <property type="project" value="UniProtKB-KW"/>
</dbReference>
<dbReference type="Pfam" id="PF03900">
    <property type="entry name" value="Porphobil_deamC"/>
    <property type="match status" value="1"/>
</dbReference>
<evidence type="ECO:0000313" key="28">
    <source>
        <dbReference type="EnsemblMetazoa" id="GAUT039598-PA"/>
    </source>
</evidence>
<comment type="similarity">
    <text evidence="8">Belongs to the HMBS family.</text>
</comment>
<evidence type="ECO:0000256" key="14">
    <source>
        <dbReference type="ARBA" id="ARBA00022630"/>
    </source>
</evidence>
<evidence type="ECO:0000256" key="1">
    <source>
        <dbReference type="ARBA" id="ARBA00001916"/>
    </source>
</evidence>
<dbReference type="STRING" id="7395.A0A1A9VK07"/>
<dbReference type="UniPathway" id="UPA00219"/>
<evidence type="ECO:0000256" key="10">
    <source>
        <dbReference type="ARBA" id="ARBA00012518"/>
    </source>
</evidence>
<sequence length="572" mass="63252">MLVKIGTRGSKLAVAQALEAKQKLLDSFPNLSIEIVKIKTSGDKYANANLAEMGGKGLFIKEIETELLENNIDMAVHSLKDVPAFFSGDLTIPCVLERLSPCDAFISHKHNSLESLPQQATIATSSIRRKVQLLNVRPDLNIVPLRGNVTTRLQNQSFDGIILAEAGLIRLEKHHLITEVLPPKVMLSAVGQGAICIQCRRNDVKIIDLLEKINNNMSFIRVKSERSFMKTVNGSCFTPLAALAEYVNENMLYLCCMLASGKNIYFTERTSFIEDAEKMVRGVYRYDILMSKATWLNVGGRADVLFKPCDIEDLTYLIKNTELPVSVIGATSNIIVRDSGIRGITVKLGKKFAYIKSKGNNSIVAGGAALLRNLAYFAGEQQISGLEFLVGIPGTVGGGIEMNAGAYGSDIASVVQSIKAVNLEDGNLYEFSSEEMGYFYRGHSLKGNWIFVEAEFKGVNSEYELILQRLKEIVEKKNKSQPIRGKTAGCIFKNPKNYRAWELIDKSGCLGLNIGGARISKKHCNFLLNYDNATASDLENLGNRVKDAVKDKFNVELEWEIRVLGSAIRQFL</sequence>
<keyword evidence="24" id="KW-0961">Cell wall biogenesis/degradation</keyword>
<evidence type="ECO:0000256" key="23">
    <source>
        <dbReference type="ARBA" id="ARBA00023306"/>
    </source>
</evidence>
<evidence type="ECO:0000313" key="29">
    <source>
        <dbReference type="Proteomes" id="UP000078200"/>
    </source>
</evidence>
<evidence type="ECO:0000256" key="5">
    <source>
        <dbReference type="ARBA" id="ARBA00004496"/>
    </source>
</evidence>
<dbReference type="SUPFAM" id="SSF53850">
    <property type="entry name" value="Periplasmic binding protein-like II"/>
    <property type="match status" value="1"/>
</dbReference>
<comment type="cofactor">
    <cofactor evidence="2">
        <name>FAD</name>
        <dbReference type="ChEBI" id="CHEBI:57692"/>
    </cofactor>
</comment>
<keyword evidence="22" id="KW-0627">Porphyrin biosynthesis</keyword>
<keyword evidence="13" id="KW-0132">Cell division</keyword>
<reference evidence="28" key="1">
    <citation type="submission" date="2020-05" db="UniProtKB">
        <authorList>
            <consortium name="EnsemblMetazoa"/>
        </authorList>
    </citation>
    <scope>IDENTIFICATION</scope>
    <source>
        <strain evidence="28">TTRI</strain>
    </source>
</reference>
<proteinExistence type="inferred from homology"/>
<dbReference type="GO" id="GO:0005777">
    <property type="term" value="C:peroxisome"/>
    <property type="evidence" value="ECO:0007669"/>
    <property type="project" value="UniProtKB-SubCell"/>
</dbReference>
<dbReference type="InterPro" id="IPR022417">
    <property type="entry name" value="Porphobilin_deaminase_N"/>
</dbReference>
<evidence type="ECO:0000256" key="6">
    <source>
        <dbReference type="ARBA" id="ARBA00004735"/>
    </source>
</evidence>
<comment type="pathway">
    <text evidence="6">Porphyrin-containing compound metabolism; protoporphyrin-IX biosynthesis; coproporphyrinogen-III from 5-aminolevulinate: step 2/4.</text>
</comment>
<dbReference type="VEuPathDB" id="VectorBase:GAUT039598"/>
<dbReference type="GO" id="GO:0008762">
    <property type="term" value="F:UDP-N-acetylmuramate dehydrogenase activity"/>
    <property type="evidence" value="ECO:0007669"/>
    <property type="project" value="UniProtKB-EC"/>
</dbReference>
<dbReference type="Gene3D" id="3.30.465.10">
    <property type="match status" value="1"/>
</dbReference>
<protein>
    <recommendedName>
        <fullName evidence="25">Hydroxymethylbilane synthase</fullName>
        <ecNumber evidence="10">1.3.1.98</ecNumber>
        <ecNumber evidence="11">2.5.1.61</ecNumber>
    </recommendedName>
</protein>
<dbReference type="SUPFAM" id="SSF54782">
    <property type="entry name" value="Porphobilinogen deaminase (hydroxymethylbilane synthase), C-terminal domain"/>
    <property type="match status" value="1"/>
</dbReference>
<dbReference type="NCBIfam" id="TIGR00212">
    <property type="entry name" value="hemC"/>
    <property type="match status" value="1"/>
</dbReference>
<dbReference type="GO" id="GO:0006782">
    <property type="term" value="P:protoporphyrinogen IX biosynthetic process"/>
    <property type="evidence" value="ECO:0007669"/>
    <property type="project" value="UniProtKB-UniPathway"/>
</dbReference>
<dbReference type="Gene3D" id="3.30.160.40">
    <property type="entry name" value="Porphobilinogen deaminase, C-terminal domain"/>
    <property type="match status" value="1"/>
</dbReference>
<dbReference type="FunFam" id="3.40.190.10:FF:000005">
    <property type="entry name" value="Porphobilinogen deaminase"/>
    <property type="match status" value="1"/>
</dbReference>
<comment type="function">
    <text evidence="3">Cell wall formation.</text>
</comment>
<evidence type="ECO:0000256" key="3">
    <source>
        <dbReference type="ARBA" id="ARBA00003921"/>
    </source>
</evidence>
<keyword evidence="14" id="KW-0285">Flavoprotein</keyword>
<dbReference type="Pfam" id="PF01565">
    <property type="entry name" value="FAD_binding_4"/>
    <property type="match status" value="1"/>
</dbReference>
<evidence type="ECO:0000256" key="9">
    <source>
        <dbReference type="ARBA" id="ARBA00011738"/>
    </source>
</evidence>
<dbReference type="InterPro" id="IPR011601">
    <property type="entry name" value="MurB_C"/>
</dbReference>
<dbReference type="GO" id="GO:0071949">
    <property type="term" value="F:FAD binding"/>
    <property type="evidence" value="ECO:0007669"/>
    <property type="project" value="InterPro"/>
</dbReference>
<comment type="cofactor">
    <cofactor evidence="1">
        <name>dipyrromethane</name>
        <dbReference type="ChEBI" id="CHEBI:60342"/>
    </cofactor>
</comment>
<dbReference type="EC" id="2.5.1.61" evidence="11"/>
<dbReference type="AlphaFoldDB" id="A0A1A9VK07"/>
<evidence type="ECO:0000256" key="8">
    <source>
        <dbReference type="ARBA" id="ARBA00005638"/>
    </source>
</evidence>